<dbReference type="NCBIfam" id="TIGR01167">
    <property type="entry name" value="LPXTG_anchor"/>
    <property type="match status" value="1"/>
</dbReference>
<feature type="chain" id="PRO_5008018676" description="Gram-positive cocci surface proteins LPxTG domain-containing protein" evidence="7">
    <location>
        <begin position="34"/>
        <end position="337"/>
    </location>
</feature>
<dbReference type="Proteomes" id="UP000095468">
    <property type="component" value="Unassembled WGS sequence"/>
</dbReference>
<feature type="signal peptide" evidence="7">
    <location>
        <begin position="1"/>
        <end position="33"/>
    </location>
</feature>
<feature type="compositionally biased region" description="Low complexity" evidence="6">
    <location>
        <begin position="241"/>
        <end position="257"/>
    </location>
</feature>
<evidence type="ECO:0000313" key="9">
    <source>
        <dbReference type="EMBL" id="CUO04077.1"/>
    </source>
</evidence>
<dbReference type="InterPro" id="IPR019931">
    <property type="entry name" value="LPXTG_anchor"/>
</dbReference>
<feature type="coiled-coil region" evidence="5">
    <location>
        <begin position="108"/>
        <end position="239"/>
    </location>
</feature>
<evidence type="ECO:0000256" key="3">
    <source>
        <dbReference type="ARBA" id="ARBA00022729"/>
    </source>
</evidence>
<keyword evidence="4" id="KW-0572">Peptidoglycan-anchor</keyword>
<evidence type="ECO:0000256" key="6">
    <source>
        <dbReference type="SAM" id="MobiDB-lite"/>
    </source>
</evidence>
<feature type="compositionally biased region" description="Polar residues" evidence="6">
    <location>
        <begin position="258"/>
        <end position="297"/>
    </location>
</feature>
<evidence type="ECO:0000256" key="2">
    <source>
        <dbReference type="ARBA" id="ARBA00022525"/>
    </source>
</evidence>
<evidence type="ECO:0000259" key="8">
    <source>
        <dbReference type="PROSITE" id="PS50847"/>
    </source>
</evidence>
<evidence type="ECO:0000256" key="5">
    <source>
        <dbReference type="SAM" id="Coils"/>
    </source>
</evidence>
<feature type="domain" description="Gram-positive cocci surface proteins LPxTG" evidence="8">
    <location>
        <begin position="302"/>
        <end position="337"/>
    </location>
</feature>
<evidence type="ECO:0000256" key="1">
    <source>
        <dbReference type="ARBA" id="ARBA00022512"/>
    </source>
</evidence>
<dbReference type="EMBL" id="CYYP01000007">
    <property type="protein sequence ID" value="CUO04077.1"/>
    <property type="molecule type" value="Genomic_DNA"/>
</dbReference>
<evidence type="ECO:0000256" key="4">
    <source>
        <dbReference type="ARBA" id="ARBA00023088"/>
    </source>
</evidence>
<keyword evidence="2" id="KW-0964">Secreted</keyword>
<organism evidence="9 10">
    <name type="scientific">Collinsella aerofaciens</name>
    <dbReference type="NCBI Taxonomy" id="74426"/>
    <lineage>
        <taxon>Bacteria</taxon>
        <taxon>Bacillati</taxon>
        <taxon>Actinomycetota</taxon>
        <taxon>Coriobacteriia</taxon>
        <taxon>Coriobacteriales</taxon>
        <taxon>Coriobacteriaceae</taxon>
        <taxon>Collinsella</taxon>
    </lineage>
</organism>
<keyword evidence="1" id="KW-0134">Cell wall</keyword>
<evidence type="ECO:0000313" key="10">
    <source>
        <dbReference type="Proteomes" id="UP000095468"/>
    </source>
</evidence>
<protein>
    <recommendedName>
        <fullName evidence="8">Gram-positive cocci surface proteins LPxTG domain-containing protein</fullName>
    </recommendedName>
</protein>
<reference evidence="9 10" key="1">
    <citation type="submission" date="2015-09" db="EMBL/GenBank/DDBJ databases">
        <authorList>
            <consortium name="Pathogen Informatics"/>
        </authorList>
    </citation>
    <scope>NUCLEOTIDE SEQUENCE [LARGE SCALE GENOMIC DNA]</scope>
    <source>
        <strain evidence="9 10">2789STDY5608823</strain>
    </source>
</reference>
<keyword evidence="3 7" id="KW-0732">Signal</keyword>
<dbReference type="AlphaFoldDB" id="A0A174BTX5"/>
<name>A0A174BTX5_9ACTN</name>
<evidence type="ECO:0000256" key="7">
    <source>
        <dbReference type="SAM" id="SignalP"/>
    </source>
</evidence>
<gene>
    <name evidence="9" type="ORF">ERS852381_00981</name>
</gene>
<proteinExistence type="predicted"/>
<dbReference type="PROSITE" id="PS50847">
    <property type="entry name" value="GRAM_POS_ANCHORING"/>
    <property type="match status" value="1"/>
</dbReference>
<feature type="region of interest" description="Disordered" evidence="6">
    <location>
        <begin position="241"/>
        <end position="307"/>
    </location>
</feature>
<dbReference type="RefSeq" id="WP_055286263.1">
    <property type="nucleotide sequence ID" value="NZ_CYYP01000007.1"/>
</dbReference>
<keyword evidence="5" id="KW-0175">Coiled coil</keyword>
<accession>A0A174BTX5</accession>
<dbReference type="Gene3D" id="1.10.287.1490">
    <property type="match status" value="1"/>
</dbReference>
<sequence length="337" mass="35472">MNDILARRARRATVGIALSAALVAGIAPVAAIAAETSSPTGAVALQTEDAAAAKEKAYAAMQEALKNLEAAKDAASPEKLAEIDDDIAAFQEIYDMVAAQAAEGREPLPAMQANVDAAQAKYDEAHNRTSGLQAELDKALEALGDEEPSTAIKEHIKQLRMEIMTAQRREESCEDDLHRYQRRLESQEKQVQYFESKAKEAKAHIDEDIAKRNALLSDLEKAQAAYDDACKAYEEAKAAADKAASPEITQPTETTPPSNSAQPAETAQPASSPATGKNTPPSSTKQANSSSGKQADTTAGKLANTGDTAPSAIALAGIAAMGLGITATATRRIRNSK</sequence>